<proteinExistence type="predicted"/>
<dbReference type="OrthoDB" id="10250354at2759"/>
<protein>
    <submittedName>
        <fullName evidence="3">DnaJ homolog subfamily C member 17 isoform X1</fullName>
    </submittedName>
</protein>
<dbReference type="AlphaFoldDB" id="A0A6I9SI33"/>
<gene>
    <name evidence="3" type="primary">LOC105061193</name>
</gene>
<sequence>MSRLRQPDKRPDDPKATADFQRLKSSVELLNDEPKRRGFDARLRARRDLAFRHSAFSAQRRKFDADLDESDRAAAAGGKEEVLEPADQAERRETKVATELKREFEKFQSRMATEKAAHTFHICKIRRHQGRRRERRMEGWLHWIRRGFSRSSGRESWEITVLSSCKSCLRGLEEDKKRRVLPLLLCLPRMLRWRLHSMIGSLSNPLLVLPLQAACNSSSARSTEPISPRLGNIVGAGFQDYKASVMEKLQKGGGYIFLSQKETRLTHRYCIWKEFYLLIELVR</sequence>
<dbReference type="RefSeq" id="XP_010943470.1">
    <property type="nucleotide sequence ID" value="XM_010945168.3"/>
</dbReference>
<reference evidence="3" key="1">
    <citation type="submission" date="2025-08" db="UniProtKB">
        <authorList>
            <consortium name="RefSeq"/>
        </authorList>
    </citation>
    <scope>IDENTIFICATION</scope>
</reference>
<name>A0A6I9SI33_ELAGV</name>
<keyword evidence="2" id="KW-1185">Reference proteome</keyword>
<dbReference type="GeneID" id="105061193"/>
<dbReference type="Proteomes" id="UP000504607">
    <property type="component" value="Unplaced"/>
</dbReference>
<feature type="compositionally biased region" description="Basic and acidic residues" evidence="1">
    <location>
        <begin position="78"/>
        <end position="94"/>
    </location>
</feature>
<dbReference type="KEGG" id="egu:105061193"/>
<feature type="region of interest" description="Disordered" evidence="1">
    <location>
        <begin position="1"/>
        <end position="27"/>
    </location>
</feature>
<dbReference type="InParanoid" id="A0A6I9SI33"/>
<dbReference type="InterPro" id="IPR036869">
    <property type="entry name" value="J_dom_sf"/>
</dbReference>
<evidence type="ECO:0000313" key="2">
    <source>
        <dbReference type="Proteomes" id="UP000504607"/>
    </source>
</evidence>
<evidence type="ECO:0000313" key="3">
    <source>
        <dbReference type="RefSeq" id="XP_010943470.1"/>
    </source>
</evidence>
<dbReference type="PANTHER" id="PTHR45098:SF1">
    <property type="entry name" value="DNAJ DOMAIN CONTAINING PROTEIN, EXPRESSED"/>
    <property type="match status" value="1"/>
</dbReference>
<feature type="compositionally biased region" description="Basic and acidic residues" evidence="1">
    <location>
        <begin position="1"/>
        <end position="16"/>
    </location>
</feature>
<feature type="region of interest" description="Disordered" evidence="1">
    <location>
        <begin position="74"/>
        <end position="94"/>
    </location>
</feature>
<organism evidence="2 3">
    <name type="scientific">Elaeis guineensis var. tenera</name>
    <name type="common">Oil palm</name>
    <dbReference type="NCBI Taxonomy" id="51953"/>
    <lineage>
        <taxon>Eukaryota</taxon>
        <taxon>Viridiplantae</taxon>
        <taxon>Streptophyta</taxon>
        <taxon>Embryophyta</taxon>
        <taxon>Tracheophyta</taxon>
        <taxon>Spermatophyta</taxon>
        <taxon>Magnoliopsida</taxon>
        <taxon>Liliopsida</taxon>
        <taxon>Arecaceae</taxon>
        <taxon>Arecoideae</taxon>
        <taxon>Cocoseae</taxon>
        <taxon>Elaeidinae</taxon>
        <taxon>Elaeis</taxon>
    </lineage>
</organism>
<dbReference type="PANTHER" id="PTHR45098">
    <property type="entry name" value="DNAJ DOMAIN CONTAINING PROTEIN, EXPRESSED"/>
    <property type="match status" value="1"/>
</dbReference>
<dbReference type="Gene3D" id="1.10.287.110">
    <property type="entry name" value="DnaJ domain"/>
    <property type="match status" value="1"/>
</dbReference>
<accession>A0A6I9SI33</accession>
<evidence type="ECO:0000256" key="1">
    <source>
        <dbReference type="SAM" id="MobiDB-lite"/>
    </source>
</evidence>